<sequence>MGFHEGELAVQQRARVRTEAGRLSRMLAPADLSGGIGRFLGGRTFAAITARDREGRLWVTSLSGPPGFLEPVGERTLRIHASPPAPLEEIAPGQPVGLLVIEFAKRRRVRVNGTLTAVGADLTVEAEQAYGNCPQYIHEHTPQPLPAKETSRGTALGEQDVALIRRADTFILGTTHPEQGNDASHRGGPAGFVYVEDEHTLWWGDYPGNNMFNSLGNIAVDPTTALLFLDFETGDALHVSGKAALEWTEHGRLVRFSVEAVAR</sequence>
<dbReference type="SUPFAM" id="SSF50475">
    <property type="entry name" value="FMN-binding split barrel"/>
    <property type="match status" value="1"/>
</dbReference>
<dbReference type="RefSeq" id="WP_144747255.1">
    <property type="nucleotide sequence ID" value="NZ_VMNW02000014.1"/>
</dbReference>
<evidence type="ECO:0000259" key="1">
    <source>
        <dbReference type="Pfam" id="PF01243"/>
    </source>
</evidence>
<evidence type="ECO:0000313" key="3">
    <source>
        <dbReference type="Proteomes" id="UP000319769"/>
    </source>
</evidence>
<dbReference type="AlphaFoldDB" id="A0A5N0VAE9"/>
<reference evidence="2" key="1">
    <citation type="submission" date="2019-09" db="EMBL/GenBank/DDBJ databases">
        <authorList>
            <person name="Teo W.F.A."/>
            <person name="Duangmal K."/>
        </authorList>
    </citation>
    <scope>NUCLEOTIDE SEQUENCE [LARGE SCALE GENOMIC DNA]</scope>
    <source>
        <strain evidence="2">K81G1</strain>
    </source>
</reference>
<dbReference type="Proteomes" id="UP000319769">
    <property type="component" value="Unassembled WGS sequence"/>
</dbReference>
<dbReference type="Pfam" id="PF01243">
    <property type="entry name" value="PNPOx_N"/>
    <property type="match status" value="1"/>
</dbReference>
<name>A0A5N0VAE9_9PSEU</name>
<protein>
    <submittedName>
        <fullName evidence="2">Pyridoxamine 5'-phosphate oxidase</fullName>
    </submittedName>
</protein>
<dbReference type="PANTHER" id="PTHR42815">
    <property type="entry name" value="FAD-BINDING, PUTATIVE (AFU_ORTHOLOGUE AFUA_6G07600)-RELATED"/>
    <property type="match status" value="1"/>
</dbReference>
<dbReference type="OrthoDB" id="9786134at2"/>
<proteinExistence type="predicted"/>
<dbReference type="Gene3D" id="2.30.110.10">
    <property type="entry name" value="Electron Transport, Fmn-binding Protein, Chain A"/>
    <property type="match status" value="1"/>
</dbReference>
<accession>A0A5N0VAE9</accession>
<keyword evidence="3" id="KW-1185">Reference proteome</keyword>
<dbReference type="InterPro" id="IPR012349">
    <property type="entry name" value="Split_barrel_FMN-bd"/>
</dbReference>
<feature type="domain" description="Pyridoxamine 5'-phosphate oxidase N-terminal" evidence="1">
    <location>
        <begin position="158"/>
        <end position="256"/>
    </location>
</feature>
<dbReference type="InterPro" id="IPR011576">
    <property type="entry name" value="Pyridox_Oxase_N"/>
</dbReference>
<organism evidence="2 3">
    <name type="scientific">Amycolatopsis acidicola</name>
    <dbReference type="NCBI Taxonomy" id="2596893"/>
    <lineage>
        <taxon>Bacteria</taxon>
        <taxon>Bacillati</taxon>
        <taxon>Actinomycetota</taxon>
        <taxon>Actinomycetes</taxon>
        <taxon>Pseudonocardiales</taxon>
        <taxon>Pseudonocardiaceae</taxon>
        <taxon>Amycolatopsis</taxon>
    </lineage>
</organism>
<gene>
    <name evidence="2" type="ORF">FPZ12_012595</name>
</gene>
<dbReference type="PANTHER" id="PTHR42815:SF2">
    <property type="entry name" value="FAD-BINDING, PUTATIVE (AFU_ORTHOLOGUE AFUA_6G07600)-RELATED"/>
    <property type="match status" value="1"/>
</dbReference>
<comment type="caution">
    <text evidence="2">The sequence shown here is derived from an EMBL/GenBank/DDBJ whole genome shotgun (WGS) entry which is preliminary data.</text>
</comment>
<evidence type="ECO:0000313" key="2">
    <source>
        <dbReference type="EMBL" id="KAA9162070.1"/>
    </source>
</evidence>
<dbReference type="EMBL" id="VMNW02000014">
    <property type="protein sequence ID" value="KAA9162070.1"/>
    <property type="molecule type" value="Genomic_DNA"/>
</dbReference>